<evidence type="ECO:0000256" key="2">
    <source>
        <dbReference type="ARBA" id="ARBA00022723"/>
    </source>
</evidence>
<dbReference type="Proteomes" id="UP000325313">
    <property type="component" value="Unassembled WGS sequence"/>
</dbReference>
<dbReference type="PRINTS" id="PR00463">
    <property type="entry name" value="EP450I"/>
</dbReference>
<dbReference type="OrthoDB" id="1470350at2759"/>
<proteinExistence type="inferred from homology"/>
<feature type="binding site" description="axial binding residue" evidence="5">
    <location>
        <position position="469"/>
    </location>
    <ligand>
        <name>heme</name>
        <dbReference type="ChEBI" id="CHEBI:30413"/>
    </ligand>
    <ligandPart>
        <name>Fe</name>
        <dbReference type="ChEBI" id="CHEBI:18248"/>
    </ligandPart>
</feature>
<dbReference type="GO" id="GO:0020037">
    <property type="term" value="F:heme binding"/>
    <property type="evidence" value="ECO:0007669"/>
    <property type="project" value="InterPro"/>
</dbReference>
<organism evidence="8 10">
    <name type="scientific">Puccinia graminis f. sp. tritici</name>
    <dbReference type="NCBI Taxonomy" id="56615"/>
    <lineage>
        <taxon>Eukaryota</taxon>
        <taxon>Fungi</taxon>
        <taxon>Dikarya</taxon>
        <taxon>Basidiomycota</taxon>
        <taxon>Pucciniomycotina</taxon>
        <taxon>Pucciniomycetes</taxon>
        <taxon>Pucciniales</taxon>
        <taxon>Pucciniaceae</taxon>
        <taxon>Puccinia</taxon>
    </lineage>
</organism>
<evidence type="ECO:0000313" key="11">
    <source>
        <dbReference type="Proteomes" id="UP000325313"/>
    </source>
</evidence>
<evidence type="ECO:0000256" key="5">
    <source>
        <dbReference type="PIRSR" id="PIRSR602401-1"/>
    </source>
</evidence>
<gene>
    <name evidence="8" type="primary">CYP52_4</name>
    <name evidence="8" type="ORF">PGT21_011430</name>
    <name evidence="9" type="ORF">PGTUg99_029760</name>
</gene>
<dbReference type="Pfam" id="PF00067">
    <property type="entry name" value="p450"/>
    <property type="match status" value="1"/>
</dbReference>
<evidence type="ECO:0000256" key="1">
    <source>
        <dbReference type="ARBA" id="ARBA00010617"/>
    </source>
</evidence>
<dbReference type="InterPro" id="IPR002401">
    <property type="entry name" value="Cyt_P450_E_grp-I"/>
</dbReference>
<sequence length="541" mass="60841">MIFTFGNLIIFSLVLLLSLLIKYPNRAIGTKKRNDPSFSEIPGWPLIGALPAVMKNRARVLEFLTNNGLKYGLGFSFTLPGLRVVDISKPEWIEYIQKTNFENYVKSLLFQPMWDVFGQGIFMTDGTVWKRSRHAISTIFTNKTFKTIIEPHTEKSLDGLTKELQAAAEENGSIDFCHLFHRFTLDSFVGMTFGKDLGIVGTEYSDQSGLGPAKATYSATSFVKAFDFAQDQMDFRMAVLSGWKLMEALNGSGEQMKRSCRVIDDFAYSLIDERMSQSSHKVSSEDEESSSKDLLALFMNARDERGGGLGRIELRDTAMNLIFAGRDTTAQTLSWAFFHLLMNKGLISKVREEGNDILGEGEGSRRGVTYANHKKFLWSHAVVLETLRLHPSVPKNGKIALSDDKIPGGPLIQAGDMVRWSDWKMGRDDKIWGPDCAEFKPDRWIDEKGSMKQFGQFKFHAFNGGPRICLGMNLAIFEAVKVIVEVFRSFELEFAAGWLENVPKSEFIEGIAGSYRVPKYKASITLPMENPMMISVRNYGA</sequence>
<dbReference type="GO" id="GO:0005506">
    <property type="term" value="F:iron ion binding"/>
    <property type="evidence" value="ECO:0007669"/>
    <property type="project" value="InterPro"/>
</dbReference>
<dbReference type="Proteomes" id="UP000324748">
    <property type="component" value="Unassembled WGS sequence"/>
</dbReference>
<dbReference type="PROSITE" id="PS00086">
    <property type="entry name" value="CYTOCHROME_P450"/>
    <property type="match status" value="1"/>
</dbReference>
<evidence type="ECO:0000313" key="10">
    <source>
        <dbReference type="Proteomes" id="UP000324748"/>
    </source>
</evidence>
<dbReference type="InterPro" id="IPR017972">
    <property type="entry name" value="Cyt_P450_CS"/>
</dbReference>
<protein>
    <submittedName>
        <fullName evidence="8">Cytochrome P450 52A3</fullName>
    </submittedName>
</protein>
<dbReference type="InterPro" id="IPR036396">
    <property type="entry name" value="Cyt_P450_sf"/>
</dbReference>
<keyword evidence="2 5" id="KW-0479">Metal-binding</keyword>
<evidence type="ECO:0000256" key="3">
    <source>
        <dbReference type="ARBA" id="ARBA00023002"/>
    </source>
</evidence>
<comment type="similarity">
    <text evidence="1 6">Belongs to the cytochrome P450 family.</text>
</comment>
<dbReference type="EMBL" id="VDEP01000373">
    <property type="protein sequence ID" value="KAA1093794.1"/>
    <property type="molecule type" value="Genomic_DNA"/>
</dbReference>
<feature type="chain" id="PRO_5036137553" evidence="7">
    <location>
        <begin position="28"/>
        <end position="541"/>
    </location>
</feature>
<evidence type="ECO:0000256" key="4">
    <source>
        <dbReference type="ARBA" id="ARBA00023004"/>
    </source>
</evidence>
<comment type="cofactor">
    <cofactor evidence="5">
        <name>heme</name>
        <dbReference type="ChEBI" id="CHEBI:30413"/>
    </cofactor>
</comment>
<dbReference type="Gene3D" id="1.10.630.10">
    <property type="entry name" value="Cytochrome P450"/>
    <property type="match status" value="1"/>
</dbReference>
<accession>A0A5B0NU51</accession>
<dbReference type="EMBL" id="VSWC01000080">
    <property type="protein sequence ID" value="KAA1092695.1"/>
    <property type="molecule type" value="Genomic_DNA"/>
</dbReference>
<evidence type="ECO:0000256" key="6">
    <source>
        <dbReference type="RuleBase" id="RU000461"/>
    </source>
</evidence>
<dbReference type="AlphaFoldDB" id="A0A5B0NU51"/>
<dbReference type="SUPFAM" id="SSF48264">
    <property type="entry name" value="Cytochrome P450"/>
    <property type="match status" value="1"/>
</dbReference>
<name>A0A5B0NU51_PUCGR</name>
<feature type="signal peptide" evidence="7">
    <location>
        <begin position="1"/>
        <end position="27"/>
    </location>
</feature>
<keyword evidence="6" id="KW-0503">Monooxygenase</keyword>
<keyword evidence="10" id="KW-1185">Reference proteome</keyword>
<dbReference type="GO" id="GO:0016705">
    <property type="term" value="F:oxidoreductase activity, acting on paired donors, with incorporation or reduction of molecular oxygen"/>
    <property type="evidence" value="ECO:0007669"/>
    <property type="project" value="InterPro"/>
</dbReference>
<evidence type="ECO:0000313" key="8">
    <source>
        <dbReference type="EMBL" id="KAA1092695.1"/>
    </source>
</evidence>
<comment type="caution">
    <text evidence="8">The sequence shown here is derived from an EMBL/GenBank/DDBJ whole genome shotgun (WGS) entry which is preliminary data.</text>
</comment>
<keyword evidence="7" id="KW-0732">Signal</keyword>
<dbReference type="PRINTS" id="PR00385">
    <property type="entry name" value="P450"/>
</dbReference>
<keyword evidence="4 5" id="KW-0408">Iron</keyword>
<dbReference type="GO" id="GO:0006629">
    <property type="term" value="P:lipid metabolic process"/>
    <property type="evidence" value="ECO:0007669"/>
    <property type="project" value="UniProtKB-ARBA"/>
</dbReference>
<keyword evidence="5 6" id="KW-0349">Heme</keyword>
<dbReference type="InterPro" id="IPR001128">
    <property type="entry name" value="Cyt_P450"/>
</dbReference>
<evidence type="ECO:0000256" key="7">
    <source>
        <dbReference type="SAM" id="SignalP"/>
    </source>
</evidence>
<evidence type="ECO:0000313" key="9">
    <source>
        <dbReference type="EMBL" id="KAA1093794.1"/>
    </source>
</evidence>
<dbReference type="PANTHER" id="PTHR24296">
    <property type="entry name" value="CYTOCHROME P450"/>
    <property type="match status" value="1"/>
</dbReference>
<keyword evidence="3 6" id="KW-0560">Oxidoreductase</keyword>
<dbReference type="GO" id="GO:0004497">
    <property type="term" value="F:monooxygenase activity"/>
    <property type="evidence" value="ECO:0007669"/>
    <property type="project" value="UniProtKB-KW"/>
</dbReference>
<reference evidence="10 11" key="1">
    <citation type="submission" date="2019-05" db="EMBL/GenBank/DDBJ databases">
        <title>Emergence of the Ug99 lineage of the wheat stem rust pathogen through somatic hybridization.</title>
        <authorList>
            <person name="Li F."/>
            <person name="Upadhyaya N.M."/>
            <person name="Sperschneider J."/>
            <person name="Matny O."/>
            <person name="Nguyen-Phuc H."/>
            <person name="Mago R."/>
            <person name="Raley C."/>
            <person name="Miller M.E."/>
            <person name="Silverstein K.A.T."/>
            <person name="Henningsen E."/>
            <person name="Hirsch C.D."/>
            <person name="Visser B."/>
            <person name="Pretorius Z.A."/>
            <person name="Steffenson B.J."/>
            <person name="Schwessinger B."/>
            <person name="Dodds P.N."/>
            <person name="Figueroa M."/>
        </authorList>
    </citation>
    <scope>NUCLEOTIDE SEQUENCE [LARGE SCALE GENOMIC DNA]</scope>
    <source>
        <strain evidence="8">21-0</strain>
        <strain evidence="9 11">Ug99</strain>
    </source>
</reference>